<dbReference type="Proteomes" id="UP000267096">
    <property type="component" value="Unassembled WGS sequence"/>
</dbReference>
<name>A0A0M3KB81_ANISI</name>
<gene>
    <name evidence="2" type="ORF">ASIM_LOCUS17630</name>
</gene>
<evidence type="ECO:0000256" key="1">
    <source>
        <dbReference type="SAM" id="MobiDB-lite"/>
    </source>
</evidence>
<evidence type="ECO:0000313" key="2">
    <source>
        <dbReference type="EMBL" id="VDK60862.1"/>
    </source>
</evidence>
<accession>A0A0M3KB81</accession>
<sequence length="204" mass="22493">MKFKREAQAPHPKTAERAARAAGLPAAQHRKFAAGTPSRANGTGYRSLPRCRLAGCSRPNQPFKTVKAWKIHVQRAACHREQTLCTSCGHNVALPSSAHLSAAEIKTVMDAHKAERCVGVTKRALVARKIAAERLVTLGRDVSHIAILDEDAEEVQVPSNPRKRHLASEAAWRADQCCLYLKRFKADHPDLMEQIGMEHQLTIG</sequence>
<reference evidence="2 3" key="2">
    <citation type="submission" date="2018-11" db="EMBL/GenBank/DDBJ databases">
        <authorList>
            <consortium name="Pathogen Informatics"/>
        </authorList>
    </citation>
    <scope>NUCLEOTIDE SEQUENCE [LARGE SCALE GENOMIC DNA]</scope>
</reference>
<reference evidence="4" key="1">
    <citation type="submission" date="2017-02" db="UniProtKB">
        <authorList>
            <consortium name="WormBaseParasite"/>
        </authorList>
    </citation>
    <scope>IDENTIFICATION</scope>
</reference>
<feature type="region of interest" description="Disordered" evidence="1">
    <location>
        <begin position="1"/>
        <end position="43"/>
    </location>
</feature>
<dbReference type="WBParaSite" id="ASIM_0001822801-mRNA-1">
    <property type="protein sequence ID" value="ASIM_0001822801-mRNA-1"/>
    <property type="gene ID" value="ASIM_0001822801"/>
</dbReference>
<dbReference type="AlphaFoldDB" id="A0A0M3KB81"/>
<feature type="compositionally biased region" description="Basic and acidic residues" evidence="1">
    <location>
        <begin position="1"/>
        <end position="19"/>
    </location>
</feature>
<protein>
    <submittedName>
        <fullName evidence="4">HTH_7 domain-containing protein</fullName>
    </submittedName>
</protein>
<evidence type="ECO:0000313" key="4">
    <source>
        <dbReference type="WBParaSite" id="ASIM_0001822801-mRNA-1"/>
    </source>
</evidence>
<dbReference type="EMBL" id="UYRR01034358">
    <property type="protein sequence ID" value="VDK60862.1"/>
    <property type="molecule type" value="Genomic_DNA"/>
</dbReference>
<keyword evidence="3" id="KW-1185">Reference proteome</keyword>
<evidence type="ECO:0000313" key="3">
    <source>
        <dbReference type="Proteomes" id="UP000267096"/>
    </source>
</evidence>
<proteinExistence type="predicted"/>
<organism evidence="4">
    <name type="scientific">Anisakis simplex</name>
    <name type="common">Herring worm</name>
    <dbReference type="NCBI Taxonomy" id="6269"/>
    <lineage>
        <taxon>Eukaryota</taxon>
        <taxon>Metazoa</taxon>
        <taxon>Ecdysozoa</taxon>
        <taxon>Nematoda</taxon>
        <taxon>Chromadorea</taxon>
        <taxon>Rhabditida</taxon>
        <taxon>Spirurina</taxon>
        <taxon>Ascaridomorpha</taxon>
        <taxon>Ascaridoidea</taxon>
        <taxon>Anisakidae</taxon>
        <taxon>Anisakis</taxon>
        <taxon>Anisakis simplex complex</taxon>
    </lineage>
</organism>